<dbReference type="GO" id="GO:0003700">
    <property type="term" value="F:DNA-binding transcription factor activity"/>
    <property type="evidence" value="ECO:0007669"/>
    <property type="project" value="InterPro"/>
</dbReference>
<evidence type="ECO:0000256" key="6">
    <source>
        <dbReference type="ARBA" id="ARBA00024343"/>
    </source>
</evidence>
<accession>A0A8X7VQU8</accession>
<dbReference type="Pfam" id="PF00847">
    <property type="entry name" value="AP2"/>
    <property type="match status" value="1"/>
</dbReference>
<evidence type="ECO:0000259" key="8">
    <source>
        <dbReference type="PROSITE" id="PS51032"/>
    </source>
</evidence>
<feature type="domain" description="AP2/ERF" evidence="8">
    <location>
        <begin position="128"/>
        <end position="185"/>
    </location>
</feature>
<dbReference type="InterPro" id="IPR016177">
    <property type="entry name" value="DNA-bd_dom_sf"/>
</dbReference>
<keyword evidence="5" id="KW-0539">Nucleus</keyword>
<dbReference type="GO" id="GO:0009873">
    <property type="term" value="P:ethylene-activated signaling pathway"/>
    <property type="evidence" value="ECO:0007669"/>
    <property type="project" value="InterPro"/>
</dbReference>
<comment type="similarity">
    <text evidence="6">Belongs to the AP2/ERF transcription factor family. ERF subfamily.</text>
</comment>
<evidence type="ECO:0000256" key="2">
    <source>
        <dbReference type="ARBA" id="ARBA00023015"/>
    </source>
</evidence>
<dbReference type="EMBL" id="JAAMPC010000004">
    <property type="protein sequence ID" value="KAG2315786.1"/>
    <property type="molecule type" value="Genomic_DNA"/>
</dbReference>
<protein>
    <recommendedName>
        <fullName evidence="8">AP2/ERF domain-containing protein</fullName>
    </recommendedName>
</protein>
<dbReference type="InterPro" id="IPR001471">
    <property type="entry name" value="AP2/ERF_dom"/>
</dbReference>
<comment type="subcellular location">
    <subcellularLocation>
        <location evidence="1">Nucleus</location>
    </subcellularLocation>
</comment>
<name>A0A8X7VQU8_BRACI</name>
<evidence type="ECO:0000313" key="9">
    <source>
        <dbReference type="EMBL" id="KAG2315786.1"/>
    </source>
</evidence>
<feature type="region of interest" description="Disordered" evidence="7">
    <location>
        <begin position="104"/>
        <end position="124"/>
    </location>
</feature>
<proteinExistence type="inferred from homology"/>
<dbReference type="CDD" id="cd00018">
    <property type="entry name" value="AP2"/>
    <property type="match status" value="1"/>
</dbReference>
<evidence type="ECO:0000256" key="1">
    <source>
        <dbReference type="ARBA" id="ARBA00004123"/>
    </source>
</evidence>
<evidence type="ECO:0000313" key="10">
    <source>
        <dbReference type="Proteomes" id="UP000886595"/>
    </source>
</evidence>
<dbReference type="InterPro" id="IPR044808">
    <property type="entry name" value="ERF_plant"/>
</dbReference>
<organism evidence="9 10">
    <name type="scientific">Brassica carinata</name>
    <name type="common">Ethiopian mustard</name>
    <name type="synonym">Abyssinian cabbage</name>
    <dbReference type="NCBI Taxonomy" id="52824"/>
    <lineage>
        <taxon>Eukaryota</taxon>
        <taxon>Viridiplantae</taxon>
        <taxon>Streptophyta</taxon>
        <taxon>Embryophyta</taxon>
        <taxon>Tracheophyta</taxon>
        <taxon>Spermatophyta</taxon>
        <taxon>Magnoliopsida</taxon>
        <taxon>eudicotyledons</taxon>
        <taxon>Gunneridae</taxon>
        <taxon>Pentapetalae</taxon>
        <taxon>rosids</taxon>
        <taxon>malvids</taxon>
        <taxon>Brassicales</taxon>
        <taxon>Brassicaceae</taxon>
        <taxon>Brassiceae</taxon>
        <taxon>Brassica</taxon>
    </lineage>
</organism>
<dbReference type="PRINTS" id="PR00367">
    <property type="entry name" value="ETHRSPELEMNT"/>
</dbReference>
<dbReference type="Gene3D" id="3.30.730.10">
    <property type="entry name" value="AP2/ERF domain"/>
    <property type="match status" value="1"/>
</dbReference>
<reference evidence="9 10" key="1">
    <citation type="submission" date="2020-02" db="EMBL/GenBank/DDBJ databases">
        <authorList>
            <person name="Ma Q."/>
            <person name="Huang Y."/>
            <person name="Song X."/>
            <person name="Pei D."/>
        </authorList>
    </citation>
    <scope>NUCLEOTIDE SEQUENCE [LARGE SCALE GENOMIC DNA]</scope>
    <source>
        <strain evidence="9">Sxm20200214</strain>
        <tissue evidence="9">Leaf</tissue>
    </source>
</reference>
<keyword evidence="4" id="KW-0804">Transcription</keyword>
<dbReference type="SMART" id="SM00380">
    <property type="entry name" value="AP2"/>
    <property type="match status" value="1"/>
</dbReference>
<feature type="compositionally biased region" description="Basic and acidic residues" evidence="7">
    <location>
        <begin position="104"/>
        <end position="122"/>
    </location>
</feature>
<evidence type="ECO:0000256" key="5">
    <source>
        <dbReference type="ARBA" id="ARBA00023242"/>
    </source>
</evidence>
<sequence length="300" mass="33246">MCGGAVISDFAPSVTRAEGRKLTAEELWSELDASACDDFWGFDSTFNLQPTKQQDFAPGVTRAKGRKLTGEELWSELDASACDDFRGFESTFKLQLTKQQVTTREDAADKEKKPAAAMTEKRRERKNVYRGIRKRPWGKWASEIRDPEKGARVWLGTFNTAEEAAVAYDVAAKRIRGDKAKLNFPDLLHNPPPPPPSVPALLPSSPRPEDQPPVKKLCVSPQSELTQSSFPVECIGFGNGDEFQSMSCGFGPDYDFKQQISSLEYLLEMDGTTPGQPSLLHESGSEVDLWMLDDVIASYG</sequence>
<evidence type="ECO:0000256" key="4">
    <source>
        <dbReference type="ARBA" id="ARBA00023163"/>
    </source>
</evidence>
<dbReference type="FunFam" id="3.30.730.10:FF:000001">
    <property type="entry name" value="Ethylene-responsive transcription factor 2"/>
    <property type="match status" value="1"/>
</dbReference>
<keyword evidence="2" id="KW-0805">Transcription regulation</keyword>
<evidence type="ECO:0000256" key="3">
    <source>
        <dbReference type="ARBA" id="ARBA00023125"/>
    </source>
</evidence>
<dbReference type="SUPFAM" id="SSF54171">
    <property type="entry name" value="DNA-binding domain"/>
    <property type="match status" value="1"/>
</dbReference>
<gene>
    <name evidence="9" type="ORF">Bca52824_018908</name>
</gene>
<feature type="region of interest" description="Disordered" evidence="7">
    <location>
        <begin position="183"/>
        <end position="213"/>
    </location>
</feature>
<keyword evidence="3" id="KW-0238">DNA-binding</keyword>
<dbReference type="PANTHER" id="PTHR31190">
    <property type="entry name" value="DNA-BINDING DOMAIN"/>
    <property type="match status" value="1"/>
</dbReference>
<dbReference type="Proteomes" id="UP000886595">
    <property type="component" value="Unassembled WGS sequence"/>
</dbReference>
<dbReference type="PANTHER" id="PTHR31190:SF142">
    <property type="entry name" value="ETHYLENE-RESPONSIVE TRANSCRIPTION FACTOR RAP2-3"/>
    <property type="match status" value="1"/>
</dbReference>
<dbReference type="AlphaFoldDB" id="A0A8X7VQU8"/>
<evidence type="ECO:0000256" key="7">
    <source>
        <dbReference type="SAM" id="MobiDB-lite"/>
    </source>
</evidence>
<dbReference type="InterPro" id="IPR036955">
    <property type="entry name" value="AP2/ERF_dom_sf"/>
</dbReference>
<dbReference type="PROSITE" id="PS51032">
    <property type="entry name" value="AP2_ERF"/>
    <property type="match status" value="1"/>
</dbReference>
<comment type="caution">
    <text evidence="9">The sequence shown here is derived from an EMBL/GenBank/DDBJ whole genome shotgun (WGS) entry which is preliminary data.</text>
</comment>
<dbReference type="GO" id="GO:0005634">
    <property type="term" value="C:nucleus"/>
    <property type="evidence" value="ECO:0007669"/>
    <property type="project" value="UniProtKB-SubCell"/>
</dbReference>
<dbReference type="GO" id="GO:0003677">
    <property type="term" value="F:DNA binding"/>
    <property type="evidence" value="ECO:0007669"/>
    <property type="project" value="UniProtKB-KW"/>
</dbReference>
<keyword evidence="10" id="KW-1185">Reference proteome</keyword>
<dbReference type="OrthoDB" id="1932767at2759"/>